<dbReference type="EMBL" id="MKKU01000147">
    <property type="protein sequence ID" value="RNF21890.1"/>
    <property type="molecule type" value="Genomic_DNA"/>
</dbReference>
<gene>
    <name evidence="3" type="ORF">Tco025E_03220</name>
</gene>
<proteinExistence type="predicted"/>
<evidence type="ECO:0000256" key="2">
    <source>
        <dbReference type="SAM" id="MobiDB-lite"/>
    </source>
</evidence>
<dbReference type="RefSeq" id="XP_029229664.1">
    <property type="nucleotide sequence ID" value="XM_029370140.1"/>
</dbReference>
<dbReference type="AlphaFoldDB" id="A0A3R7S5N1"/>
<sequence>MESYVVSLLASSFSCRVLSRALILALLRRGCVEVNPGPPRRSPREQLVQWMNEMRREQARLARQMQEAEGRLLALDLEARRSRQQARAALPRTATLTKDGPWKYVRDTRGTQRGLLRSATPHPRQQGGGCLCRRRRGSTPPAPVPPPPAPGANTSYQRPATSPEHAGGPSPSCRCPCEGGAASG</sequence>
<reference evidence="3 4" key="1">
    <citation type="journal article" date="2018" name="BMC Genomics">
        <title>Genomic comparison of Trypanosoma conorhini and Trypanosoma rangeli to Trypanosoma cruzi strains of high and low virulence.</title>
        <authorList>
            <person name="Bradwell K.R."/>
            <person name="Koparde V.N."/>
            <person name="Matveyev A.V."/>
            <person name="Serrano M.G."/>
            <person name="Alves J.M."/>
            <person name="Parikh H."/>
            <person name="Huang B."/>
            <person name="Lee V."/>
            <person name="Espinosa-Alvarez O."/>
            <person name="Ortiz P.A."/>
            <person name="Costa-Martins A.G."/>
            <person name="Teixeira M.M."/>
            <person name="Buck G.A."/>
        </authorList>
    </citation>
    <scope>NUCLEOTIDE SEQUENCE [LARGE SCALE GENOMIC DNA]</scope>
    <source>
        <strain evidence="3 4">025E</strain>
    </source>
</reference>
<organism evidence="3 4">
    <name type="scientific">Trypanosoma conorhini</name>
    <dbReference type="NCBI Taxonomy" id="83891"/>
    <lineage>
        <taxon>Eukaryota</taxon>
        <taxon>Discoba</taxon>
        <taxon>Euglenozoa</taxon>
        <taxon>Kinetoplastea</taxon>
        <taxon>Metakinetoplastina</taxon>
        <taxon>Trypanosomatida</taxon>
        <taxon>Trypanosomatidae</taxon>
        <taxon>Trypanosoma</taxon>
    </lineage>
</organism>
<dbReference type="Proteomes" id="UP000284403">
    <property type="component" value="Unassembled WGS sequence"/>
</dbReference>
<evidence type="ECO:0000256" key="1">
    <source>
        <dbReference type="SAM" id="Coils"/>
    </source>
</evidence>
<evidence type="ECO:0000313" key="4">
    <source>
        <dbReference type="Proteomes" id="UP000284403"/>
    </source>
</evidence>
<name>A0A3R7S5N1_9TRYP</name>
<feature type="compositionally biased region" description="Pro residues" evidence="2">
    <location>
        <begin position="140"/>
        <end position="150"/>
    </location>
</feature>
<protein>
    <submittedName>
        <fullName evidence="3">Uncharacterized protein</fullName>
    </submittedName>
</protein>
<keyword evidence="4" id="KW-1185">Reference proteome</keyword>
<evidence type="ECO:0000313" key="3">
    <source>
        <dbReference type="EMBL" id="RNF21890.1"/>
    </source>
</evidence>
<accession>A0A3R7S5N1</accession>
<feature type="region of interest" description="Disordered" evidence="2">
    <location>
        <begin position="112"/>
        <end position="184"/>
    </location>
</feature>
<feature type="coiled-coil region" evidence="1">
    <location>
        <begin position="47"/>
        <end position="85"/>
    </location>
</feature>
<dbReference type="GeneID" id="40316831"/>
<comment type="caution">
    <text evidence="3">The sequence shown here is derived from an EMBL/GenBank/DDBJ whole genome shotgun (WGS) entry which is preliminary data.</text>
</comment>
<keyword evidence="1" id="KW-0175">Coiled coil</keyword>